<dbReference type="RefSeq" id="WP_147284911.1">
    <property type="nucleotide sequence ID" value="NZ_UHIA01000003.1"/>
</dbReference>
<name>A0A380MKK1_9GAMM</name>
<protein>
    <submittedName>
        <fullName evidence="1">Uncharacterized protein</fullName>
    </submittedName>
</protein>
<proteinExistence type="predicted"/>
<reference evidence="1 2" key="1">
    <citation type="submission" date="2018-06" db="EMBL/GenBank/DDBJ databases">
        <authorList>
            <consortium name="Pathogen Informatics"/>
            <person name="Doyle S."/>
        </authorList>
    </citation>
    <scope>NUCLEOTIDE SEQUENCE [LARGE SCALE GENOMIC DNA]</scope>
    <source>
        <strain evidence="1 2">NCTC10717</strain>
    </source>
</reference>
<gene>
    <name evidence="1" type="ORF">NCTC10717_00436</name>
</gene>
<accession>A0A380MKK1</accession>
<dbReference type="EMBL" id="UHIA01000003">
    <property type="protein sequence ID" value="SUO92211.1"/>
    <property type="molecule type" value="Genomic_DNA"/>
</dbReference>
<dbReference type="Proteomes" id="UP000254575">
    <property type="component" value="Unassembled WGS sequence"/>
</dbReference>
<evidence type="ECO:0000313" key="2">
    <source>
        <dbReference type="Proteomes" id="UP000254575"/>
    </source>
</evidence>
<organism evidence="1 2">
    <name type="scientific">Suttonella indologenes</name>
    <dbReference type="NCBI Taxonomy" id="13276"/>
    <lineage>
        <taxon>Bacteria</taxon>
        <taxon>Pseudomonadati</taxon>
        <taxon>Pseudomonadota</taxon>
        <taxon>Gammaproteobacteria</taxon>
        <taxon>Cardiobacteriales</taxon>
        <taxon>Cardiobacteriaceae</taxon>
        <taxon>Suttonella</taxon>
    </lineage>
</organism>
<keyword evidence="2" id="KW-1185">Reference proteome</keyword>
<sequence length="159" mass="17029">MSADDGLLVLDSNGDGVINHGGELFGDNTLLKDGSLAANGFAASAEFDDNGDGKIDAQDAVFEQLKVWRDLNQDGISQEGELFTLAELDITSLNLAHLETNNRQGKGNTIARTGSYTDSEGKEHLMGDLLFDSNPMISRFTDKIALSAEQRQAPKLLAA</sequence>
<dbReference type="OrthoDB" id="1676884at2"/>
<dbReference type="PANTHER" id="PTHR39431">
    <property type="entry name" value="FRPA/C-RELATED PROTEIN"/>
    <property type="match status" value="1"/>
</dbReference>
<evidence type="ECO:0000313" key="1">
    <source>
        <dbReference type="EMBL" id="SUO92211.1"/>
    </source>
</evidence>
<dbReference type="AlphaFoldDB" id="A0A380MKK1"/>
<dbReference type="PANTHER" id="PTHR39431:SF1">
    <property type="entry name" value="FRPA_C-RELATED PROTEIN"/>
    <property type="match status" value="1"/>
</dbReference>